<evidence type="ECO:0000313" key="2">
    <source>
        <dbReference type="EMBL" id="MED4399753.1"/>
    </source>
</evidence>
<reference evidence="2 3" key="1">
    <citation type="submission" date="2023-03" db="EMBL/GenBank/DDBJ databases">
        <title>Bacillus Genome Sequencing.</title>
        <authorList>
            <person name="Dunlap C."/>
        </authorList>
    </citation>
    <scope>NUCLEOTIDE SEQUENCE [LARGE SCALE GENOMIC DNA]</scope>
    <source>
        <strain evidence="2 3">NRS-1717</strain>
    </source>
</reference>
<dbReference type="Pfam" id="PF01381">
    <property type="entry name" value="HTH_3"/>
    <property type="match status" value="1"/>
</dbReference>
<dbReference type="CDD" id="cd00093">
    <property type="entry name" value="HTH_XRE"/>
    <property type="match status" value="1"/>
</dbReference>
<dbReference type="EMBL" id="JARTFS010000001">
    <property type="protein sequence ID" value="MED4399753.1"/>
    <property type="molecule type" value="Genomic_DNA"/>
</dbReference>
<sequence>MKLKSNIGHLIKESGLRDDVIREAINVKQAQLRKIKLGESFPSVPKLFKLAKLLNRKVDDLYEEEED</sequence>
<comment type="caution">
    <text evidence="2">The sequence shown here is derived from an EMBL/GenBank/DDBJ whole genome shotgun (WGS) entry which is preliminary data.</text>
</comment>
<dbReference type="InterPro" id="IPR001387">
    <property type="entry name" value="Cro/C1-type_HTH"/>
</dbReference>
<evidence type="ECO:0000313" key="3">
    <source>
        <dbReference type="Proteomes" id="UP001342826"/>
    </source>
</evidence>
<dbReference type="InterPro" id="IPR010982">
    <property type="entry name" value="Lambda_DNA-bd_dom_sf"/>
</dbReference>
<dbReference type="RefSeq" id="WP_328014474.1">
    <property type="nucleotide sequence ID" value="NZ_JARTFS010000001.1"/>
</dbReference>
<proteinExistence type="predicted"/>
<organism evidence="2 3">
    <name type="scientific">Metabacillus fastidiosus</name>
    <dbReference type="NCBI Taxonomy" id="1458"/>
    <lineage>
        <taxon>Bacteria</taxon>
        <taxon>Bacillati</taxon>
        <taxon>Bacillota</taxon>
        <taxon>Bacilli</taxon>
        <taxon>Bacillales</taxon>
        <taxon>Bacillaceae</taxon>
        <taxon>Metabacillus</taxon>
    </lineage>
</organism>
<dbReference type="Gene3D" id="1.10.260.40">
    <property type="entry name" value="lambda repressor-like DNA-binding domains"/>
    <property type="match status" value="1"/>
</dbReference>
<name>A0ABU6NSR0_9BACI</name>
<protein>
    <submittedName>
        <fullName evidence="2">Helix-turn-helix transcriptional regulator</fullName>
    </submittedName>
</protein>
<evidence type="ECO:0000259" key="1">
    <source>
        <dbReference type="PROSITE" id="PS50943"/>
    </source>
</evidence>
<accession>A0ABU6NSR0</accession>
<dbReference type="Proteomes" id="UP001342826">
    <property type="component" value="Unassembled WGS sequence"/>
</dbReference>
<gene>
    <name evidence="2" type="ORF">P9271_00065</name>
</gene>
<dbReference type="SUPFAM" id="SSF47413">
    <property type="entry name" value="lambda repressor-like DNA-binding domains"/>
    <property type="match status" value="1"/>
</dbReference>
<dbReference type="PROSITE" id="PS50943">
    <property type="entry name" value="HTH_CROC1"/>
    <property type="match status" value="1"/>
</dbReference>
<keyword evidence="3" id="KW-1185">Reference proteome</keyword>
<feature type="domain" description="HTH cro/C1-type" evidence="1">
    <location>
        <begin position="23"/>
        <end position="61"/>
    </location>
</feature>